<feature type="compositionally biased region" description="Low complexity" evidence="1">
    <location>
        <begin position="53"/>
        <end position="70"/>
    </location>
</feature>
<protein>
    <submittedName>
        <fullName evidence="3">Uncharacterized protein</fullName>
    </submittedName>
</protein>
<proteinExistence type="predicted"/>
<dbReference type="OrthoDB" id="10014358at2"/>
<evidence type="ECO:0000313" key="3">
    <source>
        <dbReference type="EMBL" id="GAB90890.1"/>
    </source>
</evidence>
<feature type="transmembrane region" description="Helical" evidence="2">
    <location>
        <begin position="105"/>
        <end position="129"/>
    </location>
</feature>
<keyword evidence="2" id="KW-0472">Membrane</keyword>
<keyword evidence="4" id="KW-1185">Reference proteome</keyword>
<evidence type="ECO:0000313" key="4">
    <source>
        <dbReference type="Proteomes" id="UP000008363"/>
    </source>
</evidence>
<reference evidence="3 4" key="1">
    <citation type="submission" date="2012-08" db="EMBL/GenBank/DDBJ databases">
        <title>Whole genome shotgun sequence of Gordonia rhizosphera NBRC 16068.</title>
        <authorList>
            <person name="Takarada H."/>
            <person name="Isaki S."/>
            <person name="Hosoyama A."/>
            <person name="Tsuchikane K."/>
            <person name="Katsumata H."/>
            <person name="Baba S."/>
            <person name="Ohji S."/>
            <person name="Yamazaki S."/>
            <person name="Fujita N."/>
        </authorList>
    </citation>
    <scope>NUCLEOTIDE SEQUENCE [LARGE SCALE GENOMIC DNA]</scope>
    <source>
        <strain evidence="3 4">NBRC 16068</strain>
    </source>
</reference>
<gene>
    <name evidence="3" type="ORF">GORHZ_119_00170</name>
</gene>
<keyword evidence="2" id="KW-1133">Transmembrane helix</keyword>
<feature type="compositionally biased region" description="Gly residues" evidence="1">
    <location>
        <begin position="34"/>
        <end position="52"/>
    </location>
</feature>
<organism evidence="3 4">
    <name type="scientific">Gordonia rhizosphera NBRC 16068</name>
    <dbReference type="NCBI Taxonomy" id="1108045"/>
    <lineage>
        <taxon>Bacteria</taxon>
        <taxon>Bacillati</taxon>
        <taxon>Actinomycetota</taxon>
        <taxon>Actinomycetes</taxon>
        <taxon>Mycobacteriales</taxon>
        <taxon>Gordoniaceae</taxon>
        <taxon>Gordonia</taxon>
    </lineage>
</organism>
<dbReference type="Proteomes" id="UP000008363">
    <property type="component" value="Unassembled WGS sequence"/>
</dbReference>
<evidence type="ECO:0000256" key="2">
    <source>
        <dbReference type="SAM" id="Phobius"/>
    </source>
</evidence>
<dbReference type="AlphaFoldDB" id="K6VVI4"/>
<keyword evidence="2" id="KW-0812">Transmembrane</keyword>
<sequence length="137" mass="12646">MAPESAGVPDTGPGAANNPGGTGNNTAQGTSGSSTGGAANGVAGLGGAGGNGSSESSSAATSDDSDSNAAQGAPGANTPGSNTPDDITQAAPPVPDSILTATKKILVGLAPGALLLLGAVALLGSGSFLDALRSFRQ</sequence>
<dbReference type="RefSeq" id="WP_006334053.1">
    <property type="nucleotide sequence ID" value="NZ_BAHC01000119.1"/>
</dbReference>
<dbReference type="eggNOG" id="ENOG5031W0E">
    <property type="taxonomic scope" value="Bacteria"/>
</dbReference>
<dbReference type="EMBL" id="BAHC01000119">
    <property type="protein sequence ID" value="GAB90890.1"/>
    <property type="molecule type" value="Genomic_DNA"/>
</dbReference>
<feature type="compositionally biased region" description="Low complexity" evidence="1">
    <location>
        <begin position="11"/>
        <end position="33"/>
    </location>
</feature>
<comment type="caution">
    <text evidence="3">The sequence shown here is derived from an EMBL/GenBank/DDBJ whole genome shotgun (WGS) entry which is preliminary data.</text>
</comment>
<accession>K6VVI4</accession>
<feature type="region of interest" description="Disordered" evidence="1">
    <location>
        <begin position="1"/>
        <end position="94"/>
    </location>
</feature>
<name>K6VVI4_9ACTN</name>
<evidence type="ECO:0000256" key="1">
    <source>
        <dbReference type="SAM" id="MobiDB-lite"/>
    </source>
</evidence>